<feature type="region of interest" description="Disordered" evidence="7">
    <location>
        <begin position="213"/>
        <end position="246"/>
    </location>
</feature>
<gene>
    <name evidence="11" type="ORF">PENTCL1PPCAC_28252</name>
</gene>
<dbReference type="Pfam" id="PF00168">
    <property type="entry name" value="C2"/>
    <property type="match status" value="2"/>
</dbReference>
<comment type="subcellular location">
    <subcellularLocation>
        <location evidence="1">Cytoplasm</location>
    </subcellularLocation>
    <subcellularLocation>
        <location evidence="2">Late endosome</location>
    </subcellularLocation>
</comment>
<feature type="non-terminal residue" evidence="11">
    <location>
        <position position="1"/>
    </location>
</feature>
<feature type="domain" description="MHD2" evidence="10">
    <location>
        <begin position="921"/>
        <end position="1030"/>
    </location>
</feature>
<dbReference type="PROSITE" id="PS51258">
    <property type="entry name" value="MHD1"/>
    <property type="match status" value="1"/>
</dbReference>
<feature type="domain" description="MHD1" evidence="9">
    <location>
        <begin position="687"/>
        <end position="806"/>
    </location>
</feature>
<evidence type="ECO:0000256" key="1">
    <source>
        <dbReference type="ARBA" id="ARBA00004496"/>
    </source>
</evidence>
<dbReference type="PROSITE" id="PS51259">
    <property type="entry name" value="MHD2"/>
    <property type="match status" value="1"/>
</dbReference>
<name>A0AAV5UH88_9BILA</name>
<dbReference type="GO" id="GO:0005770">
    <property type="term" value="C:late endosome"/>
    <property type="evidence" value="ECO:0007669"/>
    <property type="project" value="UniProtKB-SubCell"/>
</dbReference>
<dbReference type="InterPro" id="IPR000008">
    <property type="entry name" value="C2_dom"/>
</dbReference>
<dbReference type="InterPro" id="IPR014772">
    <property type="entry name" value="Munc13_dom-2"/>
</dbReference>
<dbReference type="InterPro" id="IPR014770">
    <property type="entry name" value="Munc13_1"/>
</dbReference>
<keyword evidence="12" id="KW-1185">Reference proteome</keyword>
<dbReference type="SUPFAM" id="SSF49562">
    <property type="entry name" value="C2 domain (Calcium/lipid-binding domain, CaLB)"/>
    <property type="match status" value="2"/>
</dbReference>
<keyword evidence="6" id="KW-0967">Endosome</keyword>
<feature type="domain" description="C2" evidence="8">
    <location>
        <begin position="1045"/>
        <end position="1168"/>
    </location>
</feature>
<protein>
    <recommendedName>
        <fullName evidence="13">Synaptic vesicle protein baiap3 involved in vesicle priming/regulation</fullName>
    </recommendedName>
</protein>
<dbReference type="PANTHER" id="PTHR45999">
    <property type="entry name" value="UNC-13-4A, ISOFORM B"/>
    <property type="match status" value="1"/>
</dbReference>
<evidence type="ECO:0000256" key="5">
    <source>
        <dbReference type="ARBA" id="ARBA00022490"/>
    </source>
</evidence>
<evidence type="ECO:0000259" key="10">
    <source>
        <dbReference type="PROSITE" id="PS51259"/>
    </source>
</evidence>
<comment type="similarity">
    <text evidence="3">Belongs to the unc-13 family.</text>
</comment>
<dbReference type="Gene3D" id="2.60.40.150">
    <property type="entry name" value="C2 domain"/>
    <property type="match status" value="2"/>
</dbReference>
<evidence type="ECO:0008006" key="13">
    <source>
        <dbReference type="Google" id="ProtNLM"/>
    </source>
</evidence>
<feature type="domain" description="C2" evidence="8">
    <location>
        <begin position="148"/>
        <end position="344"/>
    </location>
</feature>
<dbReference type="Proteomes" id="UP001432027">
    <property type="component" value="Unassembled WGS sequence"/>
</dbReference>
<evidence type="ECO:0000256" key="7">
    <source>
        <dbReference type="SAM" id="MobiDB-lite"/>
    </source>
</evidence>
<sequence>PAKRLLSSKSAYLDTSKLRAMETRTGSLGDVLAHFRNSKSAQLRRRSTRRRISNAQRLADLENFINKRVQASDGFFFEKITGTNERDVVKEPETDELYTIKNLSLNGSRKELEALYVEALYTISHKVGKEDCESQENLFKYVRSAFKGDQNLHNSLLLKAKNVKPPVVLLNVLLLEGRDLVAKDVNGFSDPFAMMGVVPGKKLLTVDSPVQVKPDSPIARAPASPEIRTPDEDGKGGKKDKEGGGVLHRFGGSFRRKINAKDKKGKNATAAEMIPAKLIKASGVQKKTLNPTWNEKFQLLVEDVSSDKFHIDIWDHDDESQCVVDAVSSLNQIKGGLKGIGRYFKEVAQSARADSDESTDDFLGCIDIPLNNIPTMGVEEWFDLRPRSDKSKVKGQVKLKLWLSTREERFGADADDDLLDVKEHIELMRQFALYEIHDSGQAVRMWDGVFPNVAMTILRQHAVQGDITDVQSAMCKWMALASMVNIDISFSLLFSTLQDFLSKWAPMALDKEEENMLSESISSFDAYCKRCMIEHRTRFAPSKRNSGEEFEYLLKCMKILRESEFYQKILPYKRPFNAHVEALLQKSADEYFVQVVEQYQDDDPCKELLKILVVINGTCSRFLHYSTPIKNIIRADYGQITLTQFDRLLSEYLTSEMMSEKKADLRTQMRLSAAQDPPDEDGLIDLICIHIACIELRNYKLANRVRVKDETEWNTIFDRGIKKLFEVAKVKADARITLSCSLDVPIAANEKDMRHSSSHIDVCHIVEQMTVCWERMEPSDLMLKIEYSGKLVELLCTIVTSYAGKVLAQLENEGFAGDLQVFIPSTLLGMLCAAINNCEQVRRSLMINEKLRLDDLAAQFEREGRGRPVWKEELERRLESCDSEICAHIEKVVNQLTKRLHAQMKKHIFHLAWSPAACPVEDAIKPLTDMLDVELSAVHRVLLHKNFLRVMSAQVAIILQLMSECVDENPGLDPAFYRRLLEAVGVLTDFFHAGGKGISMDVLETNPNHVTIVKILTTYQTPTDQLIEKYYRGLLRQQNDAHECKYGILNLRAYYNQNTQTLVVEVIGAKQVIPLDTNGLSDPFVIVELVPKFRYSHQPSCKTKVVSKTLNPVFDESFEFQIPPVLPPAAMLHFTVMDYDYLRSNDFAGEAFLELAEVPGFGTAGVSPNALRQFNLLLIQPVENNKVLIETLRSRAEDKQAIEFLKCITTTRSY</sequence>
<dbReference type="GO" id="GO:0006887">
    <property type="term" value="P:exocytosis"/>
    <property type="evidence" value="ECO:0007669"/>
    <property type="project" value="UniProtKB-KW"/>
</dbReference>
<dbReference type="AlphaFoldDB" id="A0AAV5UH88"/>
<evidence type="ECO:0000256" key="4">
    <source>
        <dbReference type="ARBA" id="ARBA00022483"/>
    </source>
</evidence>
<evidence type="ECO:0000313" key="12">
    <source>
        <dbReference type="Proteomes" id="UP001432027"/>
    </source>
</evidence>
<keyword evidence="4" id="KW-0268">Exocytosis</keyword>
<dbReference type="GO" id="GO:0099503">
    <property type="term" value="C:secretory vesicle"/>
    <property type="evidence" value="ECO:0007669"/>
    <property type="project" value="TreeGrafter"/>
</dbReference>
<dbReference type="PANTHER" id="PTHR45999:SF9">
    <property type="entry name" value="BAI1-ASSOCIATED PROTEIN 3"/>
    <property type="match status" value="1"/>
</dbReference>
<proteinExistence type="inferred from homology"/>
<dbReference type="CDD" id="cd04009">
    <property type="entry name" value="C2B_Munc13-like"/>
    <property type="match status" value="1"/>
</dbReference>
<dbReference type="PROSITE" id="PS50004">
    <property type="entry name" value="C2"/>
    <property type="match status" value="2"/>
</dbReference>
<reference evidence="11" key="1">
    <citation type="submission" date="2023-10" db="EMBL/GenBank/DDBJ databases">
        <title>Genome assembly of Pristionchus species.</title>
        <authorList>
            <person name="Yoshida K."/>
            <person name="Sommer R.J."/>
        </authorList>
    </citation>
    <scope>NUCLEOTIDE SEQUENCE</scope>
    <source>
        <strain evidence="11">RS0144</strain>
    </source>
</reference>
<feature type="compositionally biased region" description="Basic and acidic residues" evidence="7">
    <location>
        <begin position="228"/>
        <end position="243"/>
    </location>
</feature>
<accession>A0AAV5UH88</accession>
<evidence type="ECO:0000259" key="8">
    <source>
        <dbReference type="PROSITE" id="PS50004"/>
    </source>
</evidence>
<dbReference type="SMART" id="SM00239">
    <property type="entry name" value="C2"/>
    <property type="match status" value="2"/>
</dbReference>
<comment type="caution">
    <text evidence="11">The sequence shown here is derived from an EMBL/GenBank/DDBJ whole genome shotgun (WGS) entry which is preliminary data.</text>
</comment>
<evidence type="ECO:0000259" key="9">
    <source>
        <dbReference type="PROSITE" id="PS51258"/>
    </source>
</evidence>
<dbReference type="EMBL" id="BTSX01000006">
    <property type="protein sequence ID" value="GMT06078.1"/>
    <property type="molecule type" value="Genomic_DNA"/>
</dbReference>
<evidence type="ECO:0000256" key="6">
    <source>
        <dbReference type="ARBA" id="ARBA00022753"/>
    </source>
</evidence>
<organism evidence="11 12">
    <name type="scientific">Pristionchus entomophagus</name>
    <dbReference type="NCBI Taxonomy" id="358040"/>
    <lineage>
        <taxon>Eukaryota</taxon>
        <taxon>Metazoa</taxon>
        <taxon>Ecdysozoa</taxon>
        <taxon>Nematoda</taxon>
        <taxon>Chromadorea</taxon>
        <taxon>Rhabditida</taxon>
        <taxon>Rhabditina</taxon>
        <taxon>Diplogasteromorpha</taxon>
        <taxon>Diplogasteroidea</taxon>
        <taxon>Neodiplogasteridae</taxon>
        <taxon>Pristionchus</taxon>
    </lineage>
</organism>
<evidence type="ECO:0000313" key="11">
    <source>
        <dbReference type="EMBL" id="GMT06078.1"/>
    </source>
</evidence>
<dbReference type="Gene3D" id="1.10.357.50">
    <property type="match status" value="1"/>
</dbReference>
<dbReference type="InterPro" id="IPR052095">
    <property type="entry name" value="UNC-13_domain"/>
</dbReference>
<keyword evidence="5" id="KW-0963">Cytoplasm</keyword>
<dbReference type="PRINTS" id="PR00360">
    <property type="entry name" value="C2DOMAIN"/>
</dbReference>
<evidence type="ECO:0000256" key="3">
    <source>
        <dbReference type="ARBA" id="ARBA00005823"/>
    </source>
</evidence>
<evidence type="ECO:0000256" key="2">
    <source>
        <dbReference type="ARBA" id="ARBA00004603"/>
    </source>
</evidence>
<dbReference type="InterPro" id="IPR035892">
    <property type="entry name" value="C2_domain_sf"/>
</dbReference>